<feature type="compositionally biased region" description="Polar residues" evidence="9">
    <location>
        <begin position="473"/>
        <end position="485"/>
    </location>
</feature>
<dbReference type="GO" id="GO:0003682">
    <property type="term" value="F:chromatin binding"/>
    <property type="evidence" value="ECO:0007669"/>
    <property type="project" value="TreeGrafter"/>
</dbReference>
<dbReference type="Pfam" id="PF22994">
    <property type="entry name" value="RSC4_Ig_like"/>
    <property type="match status" value="1"/>
</dbReference>
<keyword evidence="7" id="KW-0539">Nucleus</keyword>
<dbReference type="SMART" id="SM00297">
    <property type="entry name" value="BROMO"/>
    <property type="match status" value="2"/>
</dbReference>
<comment type="caution">
    <text evidence="11">The sequence shown here is derived from an EMBL/GenBank/DDBJ whole genome shotgun (WGS) entry which is preliminary data.</text>
</comment>
<feature type="region of interest" description="Disordered" evidence="9">
    <location>
        <begin position="165"/>
        <end position="252"/>
    </location>
</feature>
<dbReference type="EMBL" id="JAGTJQ010000007">
    <property type="protein sequence ID" value="KAH7027433.1"/>
    <property type="molecule type" value="Genomic_DNA"/>
</dbReference>
<dbReference type="PRINTS" id="PR00503">
    <property type="entry name" value="BROMODOMAIN"/>
</dbReference>
<evidence type="ECO:0000256" key="8">
    <source>
        <dbReference type="PROSITE-ProRule" id="PRU00035"/>
    </source>
</evidence>
<dbReference type="Pfam" id="PF00439">
    <property type="entry name" value="Bromodomain"/>
    <property type="match status" value="2"/>
</dbReference>
<dbReference type="Proteomes" id="UP000756346">
    <property type="component" value="Unassembled WGS sequence"/>
</dbReference>
<name>A0A9P8Y0A3_9PEZI</name>
<evidence type="ECO:0000256" key="5">
    <source>
        <dbReference type="ARBA" id="ARBA00023117"/>
    </source>
</evidence>
<dbReference type="RefSeq" id="XP_046010232.1">
    <property type="nucleotide sequence ID" value="XM_046158999.1"/>
</dbReference>
<dbReference type="InterPro" id="IPR036427">
    <property type="entry name" value="Bromodomain-like_sf"/>
</dbReference>
<feature type="compositionally biased region" description="Acidic residues" evidence="9">
    <location>
        <begin position="205"/>
        <end position="223"/>
    </location>
</feature>
<dbReference type="OrthoDB" id="6017at2759"/>
<evidence type="ECO:0000313" key="12">
    <source>
        <dbReference type="Proteomes" id="UP000756346"/>
    </source>
</evidence>
<accession>A0A9P8Y0A3</accession>
<gene>
    <name evidence="11" type="ORF">B0I36DRAFT_364635</name>
</gene>
<dbReference type="GO" id="GO:0016586">
    <property type="term" value="C:RSC-type complex"/>
    <property type="evidence" value="ECO:0007669"/>
    <property type="project" value="InterPro"/>
</dbReference>
<evidence type="ECO:0000256" key="1">
    <source>
        <dbReference type="ARBA" id="ARBA00004123"/>
    </source>
</evidence>
<keyword evidence="12" id="KW-1185">Reference proteome</keyword>
<feature type="region of interest" description="Disordered" evidence="9">
    <location>
        <begin position="411"/>
        <end position="485"/>
    </location>
</feature>
<feature type="domain" description="Bromo" evidence="10">
    <location>
        <begin position="62"/>
        <end position="133"/>
    </location>
</feature>
<evidence type="ECO:0000256" key="7">
    <source>
        <dbReference type="ARBA" id="ARBA00023242"/>
    </source>
</evidence>
<evidence type="ECO:0000256" key="4">
    <source>
        <dbReference type="ARBA" id="ARBA00023015"/>
    </source>
</evidence>
<dbReference type="CDD" id="cd04369">
    <property type="entry name" value="Bromodomain"/>
    <property type="match status" value="2"/>
</dbReference>
<dbReference type="InterPro" id="IPR001487">
    <property type="entry name" value="Bromodomain"/>
</dbReference>
<protein>
    <submittedName>
        <fullName evidence="11">Bromodomain-containing protein</fullName>
    </submittedName>
</protein>
<dbReference type="AlphaFoldDB" id="A0A9P8Y0A3"/>
<keyword evidence="4" id="KW-0805">Transcription regulation</keyword>
<keyword evidence="5 8" id="KW-0103">Bromodomain</keyword>
<keyword evidence="3" id="KW-0156">Chromatin regulator</keyword>
<dbReference type="PROSITE" id="PS50014">
    <property type="entry name" value="BROMODOMAIN_2"/>
    <property type="match status" value="2"/>
</dbReference>
<evidence type="ECO:0000256" key="3">
    <source>
        <dbReference type="ARBA" id="ARBA00022853"/>
    </source>
</evidence>
<dbReference type="GO" id="GO:0006368">
    <property type="term" value="P:transcription elongation by RNA polymerase II"/>
    <property type="evidence" value="ECO:0007669"/>
    <property type="project" value="TreeGrafter"/>
</dbReference>
<feature type="domain" description="Bromo" evidence="10">
    <location>
        <begin position="288"/>
        <end position="370"/>
    </location>
</feature>
<dbReference type="GeneID" id="70188545"/>
<feature type="compositionally biased region" description="Low complexity" evidence="9">
    <location>
        <begin position="422"/>
        <end position="439"/>
    </location>
</feature>
<dbReference type="FunFam" id="1.20.920.10:FF:000083">
    <property type="entry name" value="WGS project CABT00000000 data, contig 2.8"/>
    <property type="match status" value="1"/>
</dbReference>
<evidence type="ECO:0000259" key="10">
    <source>
        <dbReference type="PROSITE" id="PS50014"/>
    </source>
</evidence>
<dbReference type="PANTHER" id="PTHR16062:SF19">
    <property type="entry name" value="PROTEIN POLYBROMO-1"/>
    <property type="match status" value="1"/>
</dbReference>
<evidence type="ECO:0000256" key="6">
    <source>
        <dbReference type="ARBA" id="ARBA00023163"/>
    </source>
</evidence>
<feature type="region of interest" description="Disordered" evidence="9">
    <location>
        <begin position="512"/>
        <end position="539"/>
    </location>
</feature>
<dbReference type="InterPro" id="IPR037382">
    <property type="entry name" value="Rsc/polybromo"/>
</dbReference>
<reference evidence="11" key="1">
    <citation type="journal article" date="2021" name="Nat. Commun.">
        <title>Genetic determinants of endophytism in the Arabidopsis root mycobiome.</title>
        <authorList>
            <person name="Mesny F."/>
            <person name="Miyauchi S."/>
            <person name="Thiergart T."/>
            <person name="Pickel B."/>
            <person name="Atanasova L."/>
            <person name="Karlsson M."/>
            <person name="Huettel B."/>
            <person name="Barry K.W."/>
            <person name="Haridas S."/>
            <person name="Chen C."/>
            <person name="Bauer D."/>
            <person name="Andreopoulos W."/>
            <person name="Pangilinan J."/>
            <person name="LaButti K."/>
            <person name="Riley R."/>
            <person name="Lipzen A."/>
            <person name="Clum A."/>
            <person name="Drula E."/>
            <person name="Henrissat B."/>
            <person name="Kohler A."/>
            <person name="Grigoriev I.V."/>
            <person name="Martin F.M."/>
            <person name="Hacquard S."/>
        </authorList>
    </citation>
    <scope>NUCLEOTIDE SEQUENCE</scope>
    <source>
        <strain evidence="11">MPI-CAGE-CH-0230</strain>
    </source>
</reference>
<evidence type="ECO:0000256" key="9">
    <source>
        <dbReference type="SAM" id="MobiDB-lite"/>
    </source>
</evidence>
<comment type="subcellular location">
    <subcellularLocation>
        <location evidence="1">Nucleus</location>
    </subcellularLocation>
</comment>
<keyword evidence="6" id="KW-0804">Transcription</keyword>
<dbReference type="Gene3D" id="1.20.920.10">
    <property type="entry name" value="Bromodomain-like"/>
    <property type="match status" value="2"/>
</dbReference>
<organism evidence="11 12">
    <name type="scientific">Microdochium trichocladiopsis</name>
    <dbReference type="NCBI Taxonomy" id="1682393"/>
    <lineage>
        <taxon>Eukaryota</taxon>
        <taxon>Fungi</taxon>
        <taxon>Dikarya</taxon>
        <taxon>Ascomycota</taxon>
        <taxon>Pezizomycotina</taxon>
        <taxon>Sordariomycetes</taxon>
        <taxon>Xylariomycetidae</taxon>
        <taxon>Xylariales</taxon>
        <taxon>Microdochiaceae</taxon>
        <taxon>Microdochium</taxon>
    </lineage>
</organism>
<evidence type="ECO:0000313" key="11">
    <source>
        <dbReference type="EMBL" id="KAH7027433.1"/>
    </source>
</evidence>
<dbReference type="InterPro" id="IPR054551">
    <property type="entry name" value="RSC4_Ig-like"/>
</dbReference>
<dbReference type="GO" id="GO:0006338">
    <property type="term" value="P:chromatin remodeling"/>
    <property type="evidence" value="ECO:0007669"/>
    <property type="project" value="InterPro"/>
</dbReference>
<sequence length="694" mass="76988">MDNKRKASGVNGHEPAADTPDRASKRRRLQEEFGDLSQGETPESTTAYGLNILETIRATTDKNGRAVAPFFEVLPPPETNPDYYRKIRLPLSLDIIEQKLLNHQYSKLSALEGDFKRLVSNAKETNARQSEIFGDAERVRKAVSNLMVKYNPAYKLGNYQATATPLPSEGGRDAHGDINEMAATPVPNRVRIKSRTQPQPRQVEPEADDEDAEGEDDDDEEEDAGGRSARRKSSSRTLKITTSSAQKQITRNPAAVKHDTLYENVDYKGLSFQQAQEKVVEEMIRKKDEGGDYQLFEVFMFLPARSLKDYYEVIAEPMSVKKFQKQVRGLHGRGDPTWVSDFKTWTAFEDQASLIWKNAYHYNEDGSDIFTLAQEFEEFFYDQLKQAKLHAPEPPAQPKIKLKVSQNVETPTHPKKITIHVGGKSSAGASPAPGATLSSEAGLVRSGTPLGQTPYVPSGPGSFNGGPLERTRSAANITGSPSPSLRTALKAETHGHQSPGVAQNTTLHTFAPHPSVLRHDSNGNLPMGSASAQAAPPRRTATDILESQKYRLRPISDSAALMSKLVINSHPGLPVDNNLHVSFPASATEFQQDITVNAPPTHFRLQLRPHIASFLEAEQREWKLHVMHDQQRLYPSAPYEKRNEPVFDATMRYGANRIEVSLVAALPQGETGPNGLNMELEKFTINYNLQRAVL</sequence>
<dbReference type="PANTHER" id="PTHR16062">
    <property type="entry name" value="SWI/SNF-RELATED"/>
    <property type="match status" value="1"/>
</dbReference>
<proteinExistence type="predicted"/>
<feature type="region of interest" description="Disordered" evidence="9">
    <location>
        <begin position="1"/>
        <end position="43"/>
    </location>
</feature>
<feature type="compositionally biased region" description="Polar residues" evidence="9">
    <location>
        <begin position="237"/>
        <end position="251"/>
    </location>
</feature>
<dbReference type="SUPFAM" id="SSF47370">
    <property type="entry name" value="Bromodomain"/>
    <property type="match status" value="2"/>
</dbReference>
<evidence type="ECO:0000256" key="2">
    <source>
        <dbReference type="ARBA" id="ARBA00022737"/>
    </source>
</evidence>
<keyword evidence="2" id="KW-0677">Repeat</keyword>